<dbReference type="GO" id="GO:0046872">
    <property type="term" value="F:metal ion binding"/>
    <property type="evidence" value="ECO:0007669"/>
    <property type="project" value="InterPro"/>
</dbReference>
<dbReference type="Gene3D" id="3.40.50.280">
    <property type="entry name" value="Cobalamin-binding domain"/>
    <property type="match status" value="1"/>
</dbReference>
<accession>A0A851GAF2</accession>
<evidence type="ECO:0000256" key="5">
    <source>
        <dbReference type="ARBA" id="ARBA00023285"/>
    </source>
</evidence>
<comment type="cofactor">
    <cofactor evidence="1">
        <name>adenosylcob(III)alamin</name>
        <dbReference type="ChEBI" id="CHEBI:18408"/>
    </cofactor>
</comment>
<dbReference type="SUPFAM" id="SSF51703">
    <property type="entry name" value="Cobalamin (vitamin B12)-dependent enzymes"/>
    <property type="match status" value="1"/>
</dbReference>
<keyword evidence="4" id="KW-0413">Isomerase</keyword>
<name>A0A851GAF2_9BACT</name>
<dbReference type="SUPFAM" id="SSF52242">
    <property type="entry name" value="Cobalamin (vitamin B12)-binding domain"/>
    <property type="match status" value="1"/>
</dbReference>
<dbReference type="InterPro" id="IPR036724">
    <property type="entry name" value="Cobalamin-bd_sf"/>
</dbReference>
<sequence length="702" mass="76970">MSQEPHKEGLLAEFPPHTYDQWHEAAEKLLKGAPFEKLLVSKTYEDITIQPIYRQEDIENLEHRKHLPGSGSLVRGSQSGGFLKAGWEISQEISPCMPPKWNEVAHQGLNGGQSELNVVLNNVTCNGYDMDQSEKTTCGLALENMEDMEVALDGVALDSISTFWRSGAGSVPVAALFFAAAKKQGIDLKNLRGCFEIDPLAECALQSHMTQSLQTRLMHMAALTKFAIKNAPQVQTICVQGNVYHNSGASATQELAYIIGTAVYYIEKMKKRGIEPADTLKHMRVQLSVGSDYFMEIAKIRATRWLWSKMAEAYGVENATVYIHASTSKWNKTRYDAHSNMLRVTSEAFAAVVAGVDALHVGPYDEIAGKSDEFSRRIARNIHIILREECGLDQVIDPAGGSNYIEWLTDQVAGKAWEIFQQIEKDGGMLRTLESGSVQKDIEAVYQKKRTNIRRRKDRIVGANMYPDLGNGPLTKQGCGKQNDHACALKAGSAAKRKDVAAIADITPSIEAEMIEQAIAAAEQGATVGQIGDATDLHAGRTFNIKQVPQRRAAEEFEALRDASAEFESKTGAAPVILQLNMGPSRRYRLRADWTAAFFEAAGFNIEGSTDFDTIDDAVAALQSTNTKVAVITSDDANYAECVVPLAKAIKQSQPETTLIVAGAAGYQEEAWREAGVDDFVNVRVNNYEMNLKLLKGAGVIA</sequence>
<dbReference type="EMBL" id="JACBAZ010000001">
    <property type="protein sequence ID" value="NWK54376.1"/>
    <property type="molecule type" value="Genomic_DNA"/>
</dbReference>
<protein>
    <submittedName>
        <fullName evidence="7">Acyl-CoA mutase large subunit family protein</fullName>
    </submittedName>
</protein>
<comment type="similarity">
    <text evidence="2">Belongs to the methylmalonyl-CoA mutase family.</text>
</comment>
<proteinExistence type="inferred from homology"/>
<dbReference type="GO" id="GO:0031419">
    <property type="term" value="F:cobalamin binding"/>
    <property type="evidence" value="ECO:0007669"/>
    <property type="project" value="UniProtKB-KW"/>
</dbReference>
<dbReference type="GO" id="GO:0005737">
    <property type="term" value="C:cytoplasm"/>
    <property type="evidence" value="ECO:0007669"/>
    <property type="project" value="TreeGrafter"/>
</dbReference>
<keyword evidence="5" id="KW-0170">Cobalt</keyword>
<dbReference type="Gene3D" id="3.20.20.240">
    <property type="entry name" value="Methylmalonyl-CoA mutase"/>
    <property type="match status" value="1"/>
</dbReference>
<keyword evidence="8" id="KW-1185">Reference proteome</keyword>
<evidence type="ECO:0000256" key="4">
    <source>
        <dbReference type="ARBA" id="ARBA00023235"/>
    </source>
</evidence>
<gene>
    <name evidence="7" type="ORF">HW115_02045</name>
</gene>
<dbReference type="InterPro" id="IPR016176">
    <property type="entry name" value="Cbl-dep_enz_cat"/>
</dbReference>
<dbReference type="InterPro" id="IPR006099">
    <property type="entry name" value="MeMalonylCoA_mutase_a/b_cat"/>
</dbReference>
<evidence type="ECO:0000256" key="1">
    <source>
        <dbReference type="ARBA" id="ARBA00001922"/>
    </source>
</evidence>
<dbReference type="RefSeq" id="WP_178930911.1">
    <property type="nucleotide sequence ID" value="NZ_JACBAZ010000001.1"/>
</dbReference>
<evidence type="ECO:0000313" key="7">
    <source>
        <dbReference type="EMBL" id="NWK54376.1"/>
    </source>
</evidence>
<dbReference type="GO" id="GO:0019678">
    <property type="term" value="P:propionate metabolic process, methylmalonyl pathway"/>
    <property type="evidence" value="ECO:0007669"/>
    <property type="project" value="TreeGrafter"/>
</dbReference>
<evidence type="ECO:0000259" key="6">
    <source>
        <dbReference type="Pfam" id="PF01642"/>
    </source>
</evidence>
<dbReference type="Proteomes" id="UP000557872">
    <property type="component" value="Unassembled WGS sequence"/>
</dbReference>
<evidence type="ECO:0000313" key="8">
    <source>
        <dbReference type="Proteomes" id="UP000557872"/>
    </source>
</evidence>
<dbReference type="AlphaFoldDB" id="A0A851GAF2"/>
<evidence type="ECO:0000256" key="3">
    <source>
        <dbReference type="ARBA" id="ARBA00022628"/>
    </source>
</evidence>
<evidence type="ECO:0000256" key="2">
    <source>
        <dbReference type="ARBA" id="ARBA00008465"/>
    </source>
</evidence>
<organism evidence="7 8">
    <name type="scientific">Oceaniferula marina</name>
    <dbReference type="NCBI Taxonomy" id="2748318"/>
    <lineage>
        <taxon>Bacteria</taxon>
        <taxon>Pseudomonadati</taxon>
        <taxon>Verrucomicrobiota</taxon>
        <taxon>Verrucomicrobiia</taxon>
        <taxon>Verrucomicrobiales</taxon>
        <taxon>Verrucomicrobiaceae</taxon>
        <taxon>Oceaniferula</taxon>
    </lineage>
</organism>
<dbReference type="PANTHER" id="PTHR48101">
    <property type="entry name" value="METHYLMALONYL-COA MUTASE, MITOCHONDRIAL-RELATED"/>
    <property type="match status" value="1"/>
</dbReference>
<feature type="domain" description="Methylmalonyl-CoA mutase alpha/beta chain catalytic" evidence="6">
    <location>
        <begin position="42"/>
        <end position="536"/>
    </location>
</feature>
<reference evidence="7 8" key="1">
    <citation type="submission" date="2020-07" db="EMBL/GenBank/DDBJ databases">
        <title>Roseicoccus Jingziensis gen. nov., sp. nov., isolated from coastal seawater.</title>
        <authorList>
            <person name="Feng X."/>
        </authorList>
    </citation>
    <scope>NUCLEOTIDE SEQUENCE [LARGE SCALE GENOMIC DNA]</scope>
    <source>
        <strain evidence="7 8">N1E253</strain>
    </source>
</reference>
<dbReference type="Pfam" id="PF01642">
    <property type="entry name" value="MM_CoA_mutase"/>
    <property type="match status" value="1"/>
</dbReference>
<dbReference type="CDD" id="cd03677">
    <property type="entry name" value="MM_CoA_mutase_beta"/>
    <property type="match status" value="1"/>
</dbReference>
<keyword evidence="3" id="KW-0846">Cobalamin</keyword>
<dbReference type="GO" id="GO:0004494">
    <property type="term" value="F:methylmalonyl-CoA mutase activity"/>
    <property type="evidence" value="ECO:0007669"/>
    <property type="project" value="UniProtKB-EC"/>
</dbReference>
<dbReference type="PANTHER" id="PTHR48101:SF4">
    <property type="entry name" value="METHYLMALONYL-COA MUTASE, MITOCHONDRIAL"/>
    <property type="match status" value="1"/>
</dbReference>
<comment type="caution">
    <text evidence="7">The sequence shown here is derived from an EMBL/GenBank/DDBJ whole genome shotgun (WGS) entry which is preliminary data.</text>
</comment>